<dbReference type="AlphaFoldDB" id="G9NGH9"/>
<dbReference type="GeneID" id="25784570"/>
<dbReference type="HOGENOM" id="CLU_020336_13_3_1"/>
<dbReference type="KEGG" id="tatv:25784570"/>
<reference evidence="4 5" key="1">
    <citation type="journal article" date="2011" name="Genome Biol.">
        <title>Comparative genome sequence analysis underscores mycoparasitism as the ancestral life style of Trichoderma.</title>
        <authorList>
            <person name="Kubicek C.P."/>
            <person name="Herrera-Estrella A."/>
            <person name="Seidl-Seiboth V."/>
            <person name="Martinez D.A."/>
            <person name="Druzhinina I.S."/>
            <person name="Thon M."/>
            <person name="Zeilinger S."/>
            <person name="Casas-Flores S."/>
            <person name="Horwitz B.A."/>
            <person name="Mukherjee P.K."/>
            <person name="Mukherjee M."/>
            <person name="Kredics L."/>
            <person name="Alcaraz L.D."/>
            <person name="Aerts A."/>
            <person name="Antal Z."/>
            <person name="Atanasova L."/>
            <person name="Cervantes-Badillo M.G."/>
            <person name="Challacombe J."/>
            <person name="Chertkov O."/>
            <person name="McCluskey K."/>
            <person name="Coulpier F."/>
            <person name="Deshpande N."/>
            <person name="von Doehren H."/>
            <person name="Ebbole D.J."/>
            <person name="Esquivel-Naranjo E.U."/>
            <person name="Fekete E."/>
            <person name="Flipphi M."/>
            <person name="Glaser F."/>
            <person name="Gomez-Rodriguez E.Y."/>
            <person name="Gruber S."/>
            <person name="Han C."/>
            <person name="Henrissat B."/>
            <person name="Hermosa R."/>
            <person name="Hernandez-Onate M."/>
            <person name="Karaffa L."/>
            <person name="Kosti I."/>
            <person name="Le Crom S."/>
            <person name="Lindquist E."/>
            <person name="Lucas S."/>
            <person name="Luebeck M."/>
            <person name="Luebeck P.S."/>
            <person name="Margeot A."/>
            <person name="Metz B."/>
            <person name="Misra M."/>
            <person name="Nevalainen H."/>
            <person name="Omann M."/>
            <person name="Packer N."/>
            <person name="Perrone G."/>
            <person name="Uresti-Rivera E.E."/>
            <person name="Salamov A."/>
            <person name="Schmoll M."/>
            <person name="Seiboth B."/>
            <person name="Shapiro H."/>
            <person name="Sukno S."/>
            <person name="Tamayo-Ramos J.A."/>
            <person name="Tisch D."/>
            <person name="Wiest A."/>
            <person name="Wilkinson H.H."/>
            <person name="Zhang M."/>
            <person name="Coutinho P.M."/>
            <person name="Kenerley C.M."/>
            <person name="Monte E."/>
            <person name="Baker S.E."/>
            <person name="Grigoriev I.V."/>
        </authorList>
    </citation>
    <scope>NUCLEOTIDE SEQUENCE [LARGE SCALE GENOMIC DNA]</scope>
    <source>
        <strain evidence="5">ATCC 20476 / IMI 206040</strain>
    </source>
</reference>
<dbReference type="EMBL" id="ABDG02000014">
    <property type="protein sequence ID" value="EHK50390.1"/>
    <property type="molecule type" value="Genomic_DNA"/>
</dbReference>
<feature type="domain" description="AB hydrolase-1" evidence="3">
    <location>
        <begin position="39"/>
        <end position="158"/>
    </location>
</feature>
<name>G9NGH9_HYPAI</name>
<dbReference type="PANTHER" id="PTHR43329">
    <property type="entry name" value="EPOXIDE HYDROLASE"/>
    <property type="match status" value="1"/>
</dbReference>
<accession>G9NGH9</accession>
<evidence type="ECO:0000256" key="2">
    <source>
        <dbReference type="ARBA" id="ARBA00038334"/>
    </source>
</evidence>
<comment type="similarity">
    <text evidence="2">Belongs to the AB hydrolase superfamily. Epoxide hydrolase family.</text>
</comment>
<dbReference type="eggNOG" id="KOG4178">
    <property type="taxonomic scope" value="Eukaryota"/>
</dbReference>
<dbReference type="InterPro" id="IPR000639">
    <property type="entry name" value="Epox_hydrolase-like"/>
</dbReference>
<keyword evidence="1 4" id="KW-0378">Hydrolase</keyword>
<dbReference type="Proteomes" id="UP000005426">
    <property type="component" value="Unassembled WGS sequence"/>
</dbReference>
<dbReference type="InterPro" id="IPR000073">
    <property type="entry name" value="AB_hydrolase_1"/>
</dbReference>
<dbReference type="SUPFAM" id="SSF53474">
    <property type="entry name" value="alpha/beta-Hydrolases"/>
    <property type="match status" value="1"/>
</dbReference>
<dbReference type="Pfam" id="PF00561">
    <property type="entry name" value="Abhydrolase_1"/>
    <property type="match status" value="1"/>
</dbReference>
<keyword evidence="5" id="KW-1185">Reference proteome</keyword>
<dbReference type="NCBIfam" id="NF002938">
    <property type="entry name" value="PRK03592.1"/>
    <property type="match status" value="1"/>
</dbReference>
<evidence type="ECO:0000259" key="3">
    <source>
        <dbReference type="Pfam" id="PF00561"/>
    </source>
</evidence>
<proteinExistence type="inferred from homology"/>
<evidence type="ECO:0000313" key="4">
    <source>
        <dbReference type="EMBL" id="EHK50390.1"/>
    </source>
</evidence>
<dbReference type="Gene3D" id="3.40.50.1820">
    <property type="entry name" value="alpha/beta hydrolase"/>
    <property type="match status" value="1"/>
</dbReference>
<dbReference type="OrthoDB" id="284184at2759"/>
<organism evidence="4 5">
    <name type="scientific">Hypocrea atroviridis (strain ATCC 20476 / IMI 206040)</name>
    <name type="common">Trichoderma atroviride</name>
    <dbReference type="NCBI Taxonomy" id="452589"/>
    <lineage>
        <taxon>Eukaryota</taxon>
        <taxon>Fungi</taxon>
        <taxon>Dikarya</taxon>
        <taxon>Ascomycota</taxon>
        <taxon>Pezizomycotina</taxon>
        <taxon>Sordariomycetes</taxon>
        <taxon>Hypocreomycetidae</taxon>
        <taxon>Hypocreales</taxon>
        <taxon>Hypocreaceae</taxon>
        <taxon>Trichoderma</taxon>
    </lineage>
</organism>
<evidence type="ECO:0000313" key="5">
    <source>
        <dbReference type="Proteomes" id="UP000005426"/>
    </source>
</evidence>
<dbReference type="GO" id="GO:0016787">
    <property type="term" value="F:hydrolase activity"/>
    <property type="evidence" value="ECO:0007669"/>
    <property type="project" value="UniProtKB-KW"/>
</dbReference>
<gene>
    <name evidence="4" type="ORF">TRIATDRAFT_44407</name>
</gene>
<dbReference type="STRING" id="452589.G9NGH9"/>
<comment type="caution">
    <text evidence="4">The sequence shown here is derived from an EMBL/GenBank/DDBJ whole genome shotgun (WGS) entry which is preliminary data.</text>
</comment>
<dbReference type="InterPro" id="IPR029058">
    <property type="entry name" value="AB_hydrolase_fold"/>
</dbReference>
<sequence>MSSSASEDISLDKKRIRVLDSEIAYIDVGSSGPETPVTVFLHGVPTSSYLWRNIIPYAATKSRCIAPDLIGFGDSDKVSGAYHFADHQRYMDAFLDAVIPNQMITLVIHDWGSALGFHWACRNEHRVAGIAFMEFIHPVADWSNLPSIMVYNWKRFRDPDPQVGRKLLIEQNNFIEEILPGGVMRRMNSEEMKVYRRPFLRPEWREPLFRLPNELPVEGQPEHTWKIAQDYMAWLLDSEIPKLFFWAKPGGLIWEEKVNELAEKLKNTRSVCVGDGIHYIQEDHPHVIGRELADWLPSP</sequence>
<dbReference type="OMA" id="KLFFWAK"/>
<evidence type="ECO:0000256" key="1">
    <source>
        <dbReference type="ARBA" id="ARBA00022801"/>
    </source>
</evidence>
<dbReference type="PRINTS" id="PR00412">
    <property type="entry name" value="EPOXHYDRLASE"/>
</dbReference>
<protein>
    <submittedName>
        <fullName evidence="4">Hydrolase</fullName>
    </submittedName>
</protein>